<dbReference type="Proteomes" id="UP000028483">
    <property type="component" value="Unassembled WGS sequence"/>
</dbReference>
<dbReference type="HOGENOM" id="CLU_3142280_0_0_6"/>
<evidence type="ECO:0000313" key="2">
    <source>
        <dbReference type="Proteomes" id="UP000028483"/>
    </source>
</evidence>
<evidence type="ECO:0000313" key="1">
    <source>
        <dbReference type="EMBL" id="CDH04362.1"/>
    </source>
</evidence>
<proteinExistence type="predicted"/>
<dbReference type="EMBL" id="CBSX010000029">
    <property type="protein sequence ID" value="CDH04362.1"/>
    <property type="molecule type" value="Genomic_DNA"/>
</dbReference>
<name>A0A077NQI8_XENBV</name>
<dbReference type="AlphaFoldDB" id="A0A077NQI8"/>
<reference evidence="1" key="1">
    <citation type="submission" date="2013-07" db="EMBL/GenBank/DDBJ databases">
        <title>Sub-species coevolution in mutualistic symbiosis.</title>
        <authorList>
            <person name="Murfin K."/>
            <person name="Klassen J."/>
            <person name="Lee M."/>
            <person name="Forst S."/>
            <person name="Stock P."/>
            <person name="Goodrich-Blair H."/>
        </authorList>
    </citation>
    <scope>NUCLEOTIDE SEQUENCE [LARGE SCALE GENOMIC DNA]</scope>
    <source>
        <strain evidence="1">Oregonense</strain>
    </source>
</reference>
<organism evidence="1 2">
    <name type="scientific">Xenorhabdus bovienii str. oregonense</name>
    <dbReference type="NCBI Taxonomy" id="1398202"/>
    <lineage>
        <taxon>Bacteria</taxon>
        <taxon>Pseudomonadati</taxon>
        <taxon>Pseudomonadota</taxon>
        <taxon>Gammaproteobacteria</taxon>
        <taxon>Enterobacterales</taxon>
        <taxon>Morganellaceae</taxon>
        <taxon>Xenorhabdus</taxon>
    </lineage>
</organism>
<gene>
    <name evidence="1" type="ORF">XBO1_1240063</name>
</gene>
<protein>
    <submittedName>
        <fullName evidence="1">Uncharacterized protein</fullName>
    </submittedName>
</protein>
<accession>A0A077NQI8</accession>
<sequence>MNYKSIKDCEIKNKQVINKLASIPFKKHKNKFTAQILTLKPNTNINLEI</sequence>
<comment type="caution">
    <text evidence="1">The sequence shown here is derived from an EMBL/GenBank/DDBJ whole genome shotgun (WGS) entry which is preliminary data.</text>
</comment>